<evidence type="ECO:0000313" key="7">
    <source>
        <dbReference type="Proteomes" id="UP000198668"/>
    </source>
</evidence>
<evidence type="ECO:0000313" key="6">
    <source>
        <dbReference type="EMBL" id="SFH85357.1"/>
    </source>
</evidence>
<feature type="domain" description="AAA" evidence="5">
    <location>
        <begin position="3"/>
        <end position="178"/>
    </location>
</feature>
<sequence length="254" mass="28147">MARVISVANQKGGVGKTTTTVNLGASLAYLGKKILLIDSDAQGNATSGLGVRKADVEKDIYDVLVNETPIDEVIMPSSRENLWVVPATIQLAGAEIELTTQMARESRLKSALKDLHDTYDYILIDCPPSLGHLTINAFTASDSILIPVQCEYYALEGLSQLLNTVRLVQKHFNPELRIEGVLLTMLDARTNLGYEVVDEVKKYFREKVYRNIVPRNIRLSEAPSHGLSIIDYDIRSRGAEVYLELAKEVLANDE</sequence>
<dbReference type="CDD" id="cd02042">
    <property type="entry name" value="ParAB_family"/>
    <property type="match status" value="1"/>
</dbReference>
<evidence type="ECO:0000256" key="1">
    <source>
        <dbReference type="ARBA" id="ARBA00006976"/>
    </source>
</evidence>
<evidence type="ECO:0000256" key="3">
    <source>
        <dbReference type="ARBA" id="ARBA00062323"/>
    </source>
</evidence>
<dbReference type="InterPro" id="IPR025669">
    <property type="entry name" value="AAA_dom"/>
</dbReference>
<dbReference type="AlphaFoldDB" id="A0A1I3DF65"/>
<evidence type="ECO:0000256" key="2">
    <source>
        <dbReference type="ARBA" id="ARBA00049360"/>
    </source>
</evidence>
<gene>
    <name evidence="6" type="ORF">SAMN04489868_1365</name>
</gene>
<dbReference type="FunFam" id="3.40.50.300:FF:000285">
    <property type="entry name" value="Sporulation initiation inhibitor Soj"/>
    <property type="match status" value="1"/>
</dbReference>
<dbReference type="InterPro" id="IPR027417">
    <property type="entry name" value="P-loop_NTPase"/>
</dbReference>
<comment type="subunit">
    <text evidence="3">Dimerizes in the presence of ATP but not ADP; ATP-binding is required for double-stranded (ds)DNA-binding. Interacts with DnaA.</text>
</comment>
<protein>
    <recommendedName>
        <fullName evidence="4">Sporulation initiation inhibitor protein Soj</fullName>
    </recommendedName>
</protein>
<dbReference type="PIRSF" id="PIRSF009320">
    <property type="entry name" value="Nuc_binding_HP_1000"/>
    <property type="match status" value="1"/>
</dbReference>
<accession>A0A1I3DF65</accession>
<dbReference type="Proteomes" id="UP000198668">
    <property type="component" value="Unassembled WGS sequence"/>
</dbReference>
<reference evidence="6 7" key="1">
    <citation type="submission" date="2016-10" db="EMBL/GenBank/DDBJ databases">
        <authorList>
            <person name="de Groot N.N."/>
        </authorList>
    </citation>
    <scope>NUCLEOTIDE SEQUENCE [LARGE SCALE GENOMIC DNA]</scope>
    <source>
        <strain evidence="6 7">DSM 27630</strain>
    </source>
</reference>
<evidence type="ECO:0000256" key="4">
    <source>
        <dbReference type="ARBA" id="ARBA00071824"/>
    </source>
</evidence>
<organism evidence="6 7">
    <name type="scientific">Pisciglobus halotolerans</name>
    <dbReference type="NCBI Taxonomy" id="745365"/>
    <lineage>
        <taxon>Bacteria</taxon>
        <taxon>Bacillati</taxon>
        <taxon>Bacillota</taxon>
        <taxon>Bacilli</taxon>
        <taxon>Lactobacillales</taxon>
        <taxon>Carnobacteriaceae</taxon>
    </lineage>
</organism>
<keyword evidence="7" id="KW-1185">Reference proteome</keyword>
<dbReference type="OrthoDB" id="9815116at2"/>
<dbReference type="InterPro" id="IPR050678">
    <property type="entry name" value="DNA_Partitioning_ATPase"/>
</dbReference>
<dbReference type="RefSeq" id="WP_047390985.1">
    <property type="nucleotide sequence ID" value="NZ_FOQE01000036.1"/>
</dbReference>
<dbReference type="SUPFAM" id="SSF52540">
    <property type="entry name" value="P-loop containing nucleoside triphosphate hydrolases"/>
    <property type="match status" value="1"/>
</dbReference>
<comment type="catalytic activity">
    <reaction evidence="2">
        <text>ATP + H2O = ADP + phosphate + H(+)</text>
        <dbReference type="Rhea" id="RHEA:13065"/>
        <dbReference type="ChEBI" id="CHEBI:15377"/>
        <dbReference type="ChEBI" id="CHEBI:15378"/>
        <dbReference type="ChEBI" id="CHEBI:30616"/>
        <dbReference type="ChEBI" id="CHEBI:43474"/>
        <dbReference type="ChEBI" id="CHEBI:456216"/>
    </reaction>
</comment>
<dbReference type="PANTHER" id="PTHR13696:SF52">
    <property type="entry name" value="PARA FAMILY PROTEIN CT_582"/>
    <property type="match status" value="1"/>
</dbReference>
<dbReference type="Pfam" id="PF13614">
    <property type="entry name" value="AAA_31"/>
    <property type="match status" value="1"/>
</dbReference>
<dbReference type="EMBL" id="FOQE01000036">
    <property type="protein sequence ID" value="SFH85357.1"/>
    <property type="molecule type" value="Genomic_DNA"/>
</dbReference>
<dbReference type="Gene3D" id="3.40.50.300">
    <property type="entry name" value="P-loop containing nucleotide triphosphate hydrolases"/>
    <property type="match status" value="1"/>
</dbReference>
<dbReference type="PANTHER" id="PTHR13696">
    <property type="entry name" value="P-LOOP CONTAINING NUCLEOSIDE TRIPHOSPHATE HYDROLASE"/>
    <property type="match status" value="1"/>
</dbReference>
<proteinExistence type="inferred from homology"/>
<comment type="similarity">
    <text evidence="1">Belongs to the ParA family.</text>
</comment>
<evidence type="ECO:0000259" key="5">
    <source>
        <dbReference type="Pfam" id="PF13614"/>
    </source>
</evidence>
<name>A0A1I3DF65_9LACT</name>